<accession>A0A0E9QSH5</accession>
<name>A0A0E9QSH5_ANGAN</name>
<dbReference type="EMBL" id="GBXM01088808">
    <property type="protein sequence ID" value="JAH19769.1"/>
    <property type="molecule type" value="Transcribed_RNA"/>
</dbReference>
<evidence type="ECO:0000313" key="1">
    <source>
        <dbReference type="EMBL" id="JAH19769.1"/>
    </source>
</evidence>
<sequence length="15" mass="1831">MSRHDQCEIIFDHTV</sequence>
<proteinExistence type="predicted"/>
<reference evidence="1" key="1">
    <citation type="submission" date="2014-11" db="EMBL/GenBank/DDBJ databases">
        <authorList>
            <person name="Amaro Gonzalez C."/>
        </authorList>
    </citation>
    <scope>NUCLEOTIDE SEQUENCE</scope>
</reference>
<reference evidence="1" key="2">
    <citation type="journal article" date="2015" name="Fish Shellfish Immunol.">
        <title>Early steps in the European eel (Anguilla anguilla)-Vibrio vulnificus interaction in the gills: Role of the RtxA13 toxin.</title>
        <authorList>
            <person name="Callol A."/>
            <person name="Pajuelo D."/>
            <person name="Ebbesson L."/>
            <person name="Teles M."/>
            <person name="MacKenzie S."/>
            <person name="Amaro C."/>
        </authorList>
    </citation>
    <scope>NUCLEOTIDE SEQUENCE</scope>
</reference>
<organism evidence="1">
    <name type="scientific">Anguilla anguilla</name>
    <name type="common">European freshwater eel</name>
    <name type="synonym">Muraena anguilla</name>
    <dbReference type="NCBI Taxonomy" id="7936"/>
    <lineage>
        <taxon>Eukaryota</taxon>
        <taxon>Metazoa</taxon>
        <taxon>Chordata</taxon>
        <taxon>Craniata</taxon>
        <taxon>Vertebrata</taxon>
        <taxon>Euteleostomi</taxon>
        <taxon>Actinopterygii</taxon>
        <taxon>Neopterygii</taxon>
        <taxon>Teleostei</taxon>
        <taxon>Anguilliformes</taxon>
        <taxon>Anguillidae</taxon>
        <taxon>Anguilla</taxon>
    </lineage>
</organism>
<protein>
    <submittedName>
        <fullName evidence="1">Uncharacterized protein</fullName>
    </submittedName>
</protein>